<dbReference type="EMBL" id="MVGJ01000181">
    <property type="protein sequence ID" value="OOL79746.1"/>
    <property type="molecule type" value="Genomic_DNA"/>
</dbReference>
<gene>
    <name evidence="3" type="ORF">B1P95_14945</name>
    <name evidence="4" type="ORF">DKP91_11420</name>
    <name evidence="2" type="ORF">GBM73_15160</name>
</gene>
<evidence type="ECO:0000313" key="2">
    <source>
        <dbReference type="EMBL" id="KAB7572714.1"/>
    </source>
</evidence>
<evidence type="ECO:0000313" key="3">
    <source>
        <dbReference type="EMBL" id="OOL79746.1"/>
    </source>
</evidence>
<dbReference type="RefSeq" id="WP_002304891.1">
    <property type="nucleotide sequence ID" value="NZ_AP022342.1"/>
</dbReference>
<keyword evidence="1" id="KW-1133">Transmembrane helix</keyword>
<reference evidence="3 5" key="1">
    <citation type="submission" date="2017-02" db="EMBL/GenBank/DDBJ databases">
        <title>Clonality and virulence of isolates of VRE in Hematopoietic Stem Cell Transplanted (HSCT) patients.</title>
        <authorList>
            <person name="Marchi A.P."/>
            <person name="Martins R.C."/>
            <person name="Marie S.K."/>
            <person name="Levin A.S."/>
            <person name="Costa S.F."/>
        </authorList>
    </citation>
    <scope>NUCLEOTIDE SEQUENCE [LARGE SCALE GENOMIC DNA]</scope>
    <source>
        <strain evidence="3 5">LIM1759</strain>
    </source>
</reference>
<dbReference type="GeneID" id="66453973"/>
<evidence type="ECO:0000313" key="7">
    <source>
        <dbReference type="Proteomes" id="UP000469871"/>
    </source>
</evidence>
<keyword evidence="1" id="KW-0812">Transmembrane</keyword>
<accession>A0A133CJ97</accession>
<reference evidence="4 6" key="2">
    <citation type="submission" date="2018-05" db="EMBL/GenBank/DDBJ databases">
        <title>Vancomycin-resistant Enterococcus faecium strain from Chelyabinsk, Russia.</title>
        <authorList>
            <person name="Gostev V."/>
            <person name="Goncharov A."/>
            <person name="Kolodzhieva V."/>
            <person name="Suvorov A."/>
            <person name="Sidorenko S."/>
            <person name="Zueva L."/>
        </authorList>
    </citation>
    <scope>NUCLEOTIDE SEQUENCE [LARGE SCALE GENOMIC DNA]</scope>
    <source>
        <strain evidence="4 6">20</strain>
    </source>
</reference>
<dbReference type="Proteomes" id="UP000249070">
    <property type="component" value="Unassembled WGS sequence"/>
</dbReference>
<sequence>MMIMEEIEWNNLTQNNKNNSGCGIIFMFVIVLGIVVLLITVKIVDYFANTPEEQIQRKLPEFERVPPYDPRDNSFQVKKLKESPNEMWFEVTVESSDFKEKKKEYNYIVKAKVSKRFIFNPKLEIYSVVIE</sequence>
<comment type="caution">
    <text evidence="3">The sequence shown here is derived from an EMBL/GenBank/DDBJ whole genome shotgun (WGS) entry which is preliminary data.</text>
</comment>
<keyword evidence="1" id="KW-0472">Membrane</keyword>
<evidence type="ECO:0000256" key="1">
    <source>
        <dbReference type="SAM" id="Phobius"/>
    </source>
</evidence>
<evidence type="ECO:0000313" key="6">
    <source>
        <dbReference type="Proteomes" id="UP000249070"/>
    </source>
</evidence>
<dbReference type="Proteomes" id="UP000469871">
    <property type="component" value="Unassembled WGS sequence"/>
</dbReference>
<dbReference type="EMBL" id="QHGU01000066">
    <property type="protein sequence ID" value="PZM55071.1"/>
    <property type="molecule type" value="Genomic_DNA"/>
</dbReference>
<evidence type="ECO:0000313" key="5">
    <source>
        <dbReference type="Proteomes" id="UP000191171"/>
    </source>
</evidence>
<dbReference type="EMBL" id="WEFP01000003">
    <property type="protein sequence ID" value="KAB7572714.1"/>
    <property type="molecule type" value="Genomic_DNA"/>
</dbReference>
<evidence type="ECO:0000313" key="4">
    <source>
        <dbReference type="EMBL" id="PZM55071.1"/>
    </source>
</evidence>
<name>A0A133CJ97_ENTFC</name>
<dbReference type="Proteomes" id="UP000191171">
    <property type="component" value="Unassembled WGS sequence"/>
</dbReference>
<reference evidence="2 7" key="3">
    <citation type="submission" date="2019-10" db="EMBL/GenBank/DDBJ databases">
        <title>Evolutionary dynamics of vancomycin-resistant Enterococcus faecium during gastrointestinal tract colonization and bloodstream infection in immunocompromised pediatric patients.</title>
        <authorList>
            <person name="Chilambi G.S."/>
            <person name="Nordstrom H.R."/>
            <person name="Evans D.R."/>
            <person name="Ferrolino J."/>
            <person name="Hayden R.T."/>
            <person name="Maron G.M."/>
            <person name="Vo A.N."/>
            <person name="Gilmore M.S."/>
            <person name="Wolf J."/>
            <person name="Rosch J.W."/>
            <person name="Van Tyne D."/>
        </authorList>
    </citation>
    <scope>NUCLEOTIDE SEQUENCE [LARGE SCALE GENOMIC DNA]</scope>
    <source>
        <strain evidence="2 7">VRECG27</strain>
    </source>
</reference>
<feature type="transmembrane region" description="Helical" evidence="1">
    <location>
        <begin position="24"/>
        <end position="48"/>
    </location>
</feature>
<proteinExistence type="predicted"/>
<dbReference type="AlphaFoldDB" id="A0A133CJ97"/>
<organism evidence="3 5">
    <name type="scientific">Enterococcus faecium</name>
    <name type="common">Streptococcus faecium</name>
    <dbReference type="NCBI Taxonomy" id="1352"/>
    <lineage>
        <taxon>Bacteria</taxon>
        <taxon>Bacillati</taxon>
        <taxon>Bacillota</taxon>
        <taxon>Bacilli</taxon>
        <taxon>Lactobacillales</taxon>
        <taxon>Enterococcaceae</taxon>
        <taxon>Enterococcus</taxon>
    </lineage>
</organism>
<protein>
    <submittedName>
        <fullName evidence="3">Uncharacterized protein</fullName>
    </submittedName>
</protein>